<dbReference type="InterPro" id="IPR015421">
    <property type="entry name" value="PyrdxlP-dep_Trfase_major"/>
</dbReference>
<dbReference type="Gene3D" id="3.40.640.10">
    <property type="entry name" value="Type I PLP-dependent aspartate aminotransferase-like (Major domain)"/>
    <property type="match status" value="1"/>
</dbReference>
<dbReference type="PROSITE" id="PS50949">
    <property type="entry name" value="HTH_GNTR"/>
    <property type="match status" value="1"/>
</dbReference>
<proteinExistence type="inferred from homology"/>
<protein>
    <submittedName>
        <fullName evidence="7">GntR family transcriptional regulator</fullName>
    </submittedName>
</protein>
<dbReference type="EMBL" id="BSFP01000050">
    <property type="protein sequence ID" value="GLL04853.1"/>
    <property type="molecule type" value="Genomic_DNA"/>
</dbReference>
<feature type="domain" description="HTH gntR-type" evidence="6">
    <location>
        <begin position="37"/>
        <end position="105"/>
    </location>
</feature>
<evidence type="ECO:0000256" key="1">
    <source>
        <dbReference type="ARBA" id="ARBA00005384"/>
    </source>
</evidence>
<accession>A0A9W6KNU7</accession>
<reference evidence="7" key="1">
    <citation type="journal article" date="2014" name="Int. J. Syst. Evol. Microbiol.">
        <title>Complete genome sequence of Corynebacterium casei LMG S-19264T (=DSM 44701T), isolated from a smear-ripened cheese.</title>
        <authorList>
            <consortium name="US DOE Joint Genome Institute (JGI-PGF)"/>
            <person name="Walter F."/>
            <person name="Albersmeier A."/>
            <person name="Kalinowski J."/>
            <person name="Ruckert C."/>
        </authorList>
    </citation>
    <scope>NUCLEOTIDE SEQUENCE</scope>
    <source>
        <strain evidence="7">VKM Ac-1321</strain>
    </source>
</reference>
<dbReference type="InterPro" id="IPR000524">
    <property type="entry name" value="Tscrpt_reg_HTH_GntR"/>
</dbReference>
<evidence type="ECO:0000313" key="8">
    <source>
        <dbReference type="Proteomes" id="UP001143480"/>
    </source>
</evidence>
<dbReference type="Proteomes" id="UP001143480">
    <property type="component" value="Unassembled WGS sequence"/>
</dbReference>
<dbReference type="GO" id="GO:0030170">
    <property type="term" value="F:pyridoxal phosphate binding"/>
    <property type="evidence" value="ECO:0007669"/>
    <property type="project" value="InterPro"/>
</dbReference>
<sequence length="485" mass="51083">MAQVLGHCAADFLGNSCHHAGVSGIPGLDLHLELAAARPAQALSAALRSAIVAGRLAPRTRLPAARALAADLGLSRNTVAAVYAQLAAEGWLQPRVGAGTWVSDDTAAAGTVRRPRRPAAAPHLIDLRGGVPDVTGFPRGEWLAAVRAATMHAPAAEFGYGDPAGSLRLRAALAGYLARTRGVAAQPEGVVVGSGFGELLVLVCRALRARGARRLAVEAYGHRRHRRLIAATGLEPVPIPVDGDGADVTMLEGADADAVLLTPAHQFPLGVPLAAERRRWLVAWARRRDALVLEDDYDGEFRYDRRAVGALQALAPDRVVYLGTASKAVAPSVGLAWAAPPAGLRAEVLDQRELGGGAPAGLQQLALAAFIEAHEYDRSVRRLRVRYRERLARLEQTVARDLPGCALTGLAAGLQCLLRLPPGDDERRIERAARRRGVLLEGLAAFRADGFAGRAGPALVIGYGAPPPGRYDTALSLLVESIRAA</sequence>
<dbReference type="PANTHER" id="PTHR46577:SF1">
    <property type="entry name" value="HTH-TYPE TRANSCRIPTIONAL REGULATORY PROTEIN GABR"/>
    <property type="match status" value="1"/>
</dbReference>
<keyword evidence="2" id="KW-0663">Pyridoxal phosphate</keyword>
<keyword evidence="4" id="KW-0238">DNA-binding</keyword>
<organism evidence="7 8">
    <name type="scientific">Dactylosporangium matsuzakiense</name>
    <dbReference type="NCBI Taxonomy" id="53360"/>
    <lineage>
        <taxon>Bacteria</taxon>
        <taxon>Bacillati</taxon>
        <taxon>Actinomycetota</taxon>
        <taxon>Actinomycetes</taxon>
        <taxon>Micromonosporales</taxon>
        <taxon>Micromonosporaceae</taxon>
        <taxon>Dactylosporangium</taxon>
    </lineage>
</organism>
<dbReference type="InterPro" id="IPR004839">
    <property type="entry name" value="Aminotransferase_I/II_large"/>
</dbReference>
<dbReference type="GO" id="GO:0003677">
    <property type="term" value="F:DNA binding"/>
    <property type="evidence" value="ECO:0007669"/>
    <property type="project" value="UniProtKB-KW"/>
</dbReference>
<evidence type="ECO:0000313" key="7">
    <source>
        <dbReference type="EMBL" id="GLL04853.1"/>
    </source>
</evidence>
<dbReference type="Pfam" id="PF00155">
    <property type="entry name" value="Aminotran_1_2"/>
    <property type="match status" value="1"/>
</dbReference>
<dbReference type="PANTHER" id="PTHR46577">
    <property type="entry name" value="HTH-TYPE TRANSCRIPTIONAL REGULATORY PROTEIN GABR"/>
    <property type="match status" value="1"/>
</dbReference>
<dbReference type="SUPFAM" id="SSF53383">
    <property type="entry name" value="PLP-dependent transferases"/>
    <property type="match status" value="1"/>
</dbReference>
<dbReference type="InterPro" id="IPR051446">
    <property type="entry name" value="HTH_trans_reg/aminotransferase"/>
</dbReference>
<dbReference type="SUPFAM" id="SSF46785">
    <property type="entry name" value="Winged helix' DNA-binding domain"/>
    <property type="match status" value="1"/>
</dbReference>
<keyword evidence="3" id="KW-0805">Transcription regulation</keyword>
<dbReference type="InterPro" id="IPR015424">
    <property type="entry name" value="PyrdxlP-dep_Trfase"/>
</dbReference>
<reference evidence="7" key="2">
    <citation type="submission" date="2023-01" db="EMBL/GenBank/DDBJ databases">
        <authorList>
            <person name="Sun Q."/>
            <person name="Evtushenko L."/>
        </authorList>
    </citation>
    <scope>NUCLEOTIDE SEQUENCE</scope>
    <source>
        <strain evidence="7">VKM Ac-1321</strain>
    </source>
</reference>
<evidence type="ECO:0000256" key="3">
    <source>
        <dbReference type="ARBA" id="ARBA00023015"/>
    </source>
</evidence>
<gene>
    <name evidence="7" type="ORF">GCM10017581_066000</name>
</gene>
<dbReference type="InterPro" id="IPR036388">
    <property type="entry name" value="WH-like_DNA-bd_sf"/>
</dbReference>
<comment type="similarity">
    <text evidence="1">In the C-terminal section; belongs to the class-I pyridoxal-phosphate-dependent aminotransferase family.</text>
</comment>
<dbReference type="AlphaFoldDB" id="A0A9W6KNU7"/>
<dbReference type="CDD" id="cd00609">
    <property type="entry name" value="AAT_like"/>
    <property type="match status" value="1"/>
</dbReference>
<comment type="caution">
    <text evidence="7">The sequence shown here is derived from an EMBL/GenBank/DDBJ whole genome shotgun (WGS) entry which is preliminary data.</text>
</comment>
<evidence type="ECO:0000256" key="2">
    <source>
        <dbReference type="ARBA" id="ARBA00022898"/>
    </source>
</evidence>
<evidence type="ECO:0000256" key="4">
    <source>
        <dbReference type="ARBA" id="ARBA00023125"/>
    </source>
</evidence>
<evidence type="ECO:0000256" key="5">
    <source>
        <dbReference type="ARBA" id="ARBA00023163"/>
    </source>
</evidence>
<dbReference type="Gene3D" id="1.10.10.10">
    <property type="entry name" value="Winged helix-like DNA-binding domain superfamily/Winged helix DNA-binding domain"/>
    <property type="match status" value="1"/>
</dbReference>
<evidence type="ECO:0000259" key="6">
    <source>
        <dbReference type="PROSITE" id="PS50949"/>
    </source>
</evidence>
<keyword evidence="8" id="KW-1185">Reference proteome</keyword>
<dbReference type="Pfam" id="PF00392">
    <property type="entry name" value="GntR"/>
    <property type="match status" value="1"/>
</dbReference>
<dbReference type="PRINTS" id="PR00035">
    <property type="entry name" value="HTHGNTR"/>
</dbReference>
<name>A0A9W6KNU7_9ACTN</name>
<keyword evidence="5" id="KW-0804">Transcription</keyword>
<dbReference type="SMART" id="SM00345">
    <property type="entry name" value="HTH_GNTR"/>
    <property type="match status" value="1"/>
</dbReference>
<dbReference type="GO" id="GO:0003700">
    <property type="term" value="F:DNA-binding transcription factor activity"/>
    <property type="evidence" value="ECO:0007669"/>
    <property type="project" value="InterPro"/>
</dbReference>
<dbReference type="InterPro" id="IPR036390">
    <property type="entry name" value="WH_DNA-bd_sf"/>
</dbReference>